<protein>
    <submittedName>
        <fullName evidence="1">Uncharacterized protein</fullName>
    </submittedName>
</protein>
<keyword evidence="2" id="KW-1185">Reference proteome</keyword>
<sequence length="191" mass="20526">MEVEVEGELTWQGLFLRRVVMAEAHCHTLHGLLRGPIEALIEEPRDVVAGAEEARRKLEDASTELGLGIANIGAARHLALWCGAPSGRAPLPSVDDLADPHMRSSLDRLQKAAEIATRVHDRLESAHGHLSAAEFLMALTVDGGEGNAPWVHDPCVSKQIDGLMELSEALFLAVDLVSLTAAAKEAVFAVY</sequence>
<dbReference type="AlphaFoldDB" id="A0A8J5RGP2"/>
<dbReference type="PANTHER" id="PTHR35356:SF1">
    <property type="entry name" value="OS01G0157500 PROTEIN"/>
    <property type="match status" value="1"/>
</dbReference>
<dbReference type="InterPro" id="IPR010535">
    <property type="entry name" value="DUF1110"/>
</dbReference>
<reference evidence="1" key="1">
    <citation type="journal article" date="2021" name="bioRxiv">
        <title>Whole Genome Assembly and Annotation of Northern Wild Rice, Zizania palustris L., Supports a Whole Genome Duplication in the Zizania Genus.</title>
        <authorList>
            <person name="Haas M."/>
            <person name="Kono T."/>
            <person name="Macchietto M."/>
            <person name="Millas R."/>
            <person name="McGilp L."/>
            <person name="Shao M."/>
            <person name="Duquette J."/>
            <person name="Hirsch C.N."/>
            <person name="Kimball J."/>
        </authorList>
    </citation>
    <scope>NUCLEOTIDE SEQUENCE</scope>
    <source>
        <tissue evidence="1">Fresh leaf tissue</tissue>
    </source>
</reference>
<organism evidence="1 2">
    <name type="scientific">Zizania palustris</name>
    <name type="common">Northern wild rice</name>
    <dbReference type="NCBI Taxonomy" id="103762"/>
    <lineage>
        <taxon>Eukaryota</taxon>
        <taxon>Viridiplantae</taxon>
        <taxon>Streptophyta</taxon>
        <taxon>Embryophyta</taxon>
        <taxon>Tracheophyta</taxon>
        <taxon>Spermatophyta</taxon>
        <taxon>Magnoliopsida</taxon>
        <taxon>Liliopsida</taxon>
        <taxon>Poales</taxon>
        <taxon>Poaceae</taxon>
        <taxon>BOP clade</taxon>
        <taxon>Oryzoideae</taxon>
        <taxon>Oryzeae</taxon>
        <taxon>Zizaniinae</taxon>
        <taxon>Zizania</taxon>
    </lineage>
</organism>
<accession>A0A8J5RGP2</accession>
<evidence type="ECO:0000313" key="2">
    <source>
        <dbReference type="Proteomes" id="UP000729402"/>
    </source>
</evidence>
<proteinExistence type="predicted"/>
<gene>
    <name evidence="1" type="ORF">GUJ93_ZPchr0001g30965</name>
</gene>
<dbReference type="Pfam" id="PF06533">
    <property type="entry name" value="DUF1110"/>
    <property type="match status" value="1"/>
</dbReference>
<evidence type="ECO:0000313" key="1">
    <source>
        <dbReference type="EMBL" id="KAG8053411.1"/>
    </source>
</evidence>
<reference evidence="1" key="2">
    <citation type="submission" date="2021-02" db="EMBL/GenBank/DDBJ databases">
        <authorList>
            <person name="Kimball J.A."/>
            <person name="Haas M.W."/>
            <person name="Macchietto M."/>
            <person name="Kono T."/>
            <person name="Duquette J."/>
            <person name="Shao M."/>
        </authorList>
    </citation>
    <scope>NUCLEOTIDE SEQUENCE</scope>
    <source>
        <tissue evidence="1">Fresh leaf tissue</tissue>
    </source>
</reference>
<dbReference type="EMBL" id="JAAALK010000288">
    <property type="protein sequence ID" value="KAG8053411.1"/>
    <property type="molecule type" value="Genomic_DNA"/>
</dbReference>
<dbReference type="OrthoDB" id="673873at2759"/>
<dbReference type="Proteomes" id="UP000729402">
    <property type="component" value="Unassembled WGS sequence"/>
</dbReference>
<dbReference type="PANTHER" id="PTHR35356">
    <property type="entry name" value="OS01G0156300 PROTEIN-RELATED"/>
    <property type="match status" value="1"/>
</dbReference>
<comment type="caution">
    <text evidence="1">The sequence shown here is derived from an EMBL/GenBank/DDBJ whole genome shotgun (WGS) entry which is preliminary data.</text>
</comment>
<name>A0A8J5RGP2_ZIZPA</name>